<feature type="non-terminal residue" evidence="1">
    <location>
        <position position="1"/>
    </location>
</feature>
<organism evidence="1">
    <name type="scientific">marine metagenome</name>
    <dbReference type="NCBI Taxonomy" id="408172"/>
    <lineage>
        <taxon>unclassified sequences</taxon>
        <taxon>metagenomes</taxon>
        <taxon>ecological metagenomes</taxon>
    </lineage>
</organism>
<protein>
    <submittedName>
        <fullName evidence="1">Uncharacterized protein</fullName>
    </submittedName>
</protein>
<proteinExistence type="predicted"/>
<name>A0A382XF90_9ZZZZ</name>
<reference evidence="1" key="1">
    <citation type="submission" date="2018-05" db="EMBL/GenBank/DDBJ databases">
        <authorList>
            <person name="Lanie J.A."/>
            <person name="Ng W.-L."/>
            <person name="Kazmierczak K.M."/>
            <person name="Andrzejewski T.M."/>
            <person name="Davidsen T.M."/>
            <person name="Wayne K.J."/>
            <person name="Tettelin H."/>
            <person name="Glass J.I."/>
            <person name="Rusch D."/>
            <person name="Podicherti R."/>
            <person name="Tsui H.-C.T."/>
            <person name="Winkler M.E."/>
        </authorList>
    </citation>
    <scope>NUCLEOTIDE SEQUENCE</scope>
</reference>
<dbReference type="EMBL" id="UINC01167149">
    <property type="protein sequence ID" value="SVD69490.1"/>
    <property type="molecule type" value="Genomic_DNA"/>
</dbReference>
<evidence type="ECO:0000313" key="1">
    <source>
        <dbReference type="EMBL" id="SVD69490.1"/>
    </source>
</evidence>
<gene>
    <name evidence="1" type="ORF">METZ01_LOCUS422344</name>
</gene>
<dbReference type="AlphaFoldDB" id="A0A382XF90"/>
<feature type="non-terminal residue" evidence="1">
    <location>
        <position position="79"/>
    </location>
</feature>
<sequence length="79" mass="8336">VRELDSSMIPTGNTFTGTIDDNTGSFSIKGKLSNKIVELSADGYYFNEVSGSLSSAKLTLSAVISRLQAAHTSLPTVKP</sequence>
<accession>A0A382XF90</accession>